<feature type="compositionally biased region" description="Acidic residues" evidence="2">
    <location>
        <begin position="932"/>
        <end position="941"/>
    </location>
</feature>
<dbReference type="Proteomes" id="UP001201812">
    <property type="component" value="Unassembled WGS sequence"/>
</dbReference>
<comment type="caution">
    <text evidence="3">The sequence shown here is derived from an EMBL/GenBank/DDBJ whole genome shotgun (WGS) entry which is preliminary data.</text>
</comment>
<keyword evidence="1" id="KW-0175">Coiled coil</keyword>
<feature type="compositionally biased region" description="Acidic residues" evidence="2">
    <location>
        <begin position="1129"/>
        <end position="1144"/>
    </location>
</feature>
<evidence type="ECO:0000256" key="2">
    <source>
        <dbReference type="SAM" id="MobiDB-lite"/>
    </source>
</evidence>
<feature type="compositionally biased region" description="Acidic residues" evidence="2">
    <location>
        <begin position="1283"/>
        <end position="1306"/>
    </location>
</feature>
<name>A0AAD4N4Z3_9BILA</name>
<organism evidence="3 4">
    <name type="scientific">Ditylenchus destructor</name>
    <dbReference type="NCBI Taxonomy" id="166010"/>
    <lineage>
        <taxon>Eukaryota</taxon>
        <taxon>Metazoa</taxon>
        <taxon>Ecdysozoa</taxon>
        <taxon>Nematoda</taxon>
        <taxon>Chromadorea</taxon>
        <taxon>Rhabditida</taxon>
        <taxon>Tylenchina</taxon>
        <taxon>Tylenchomorpha</taxon>
        <taxon>Sphaerularioidea</taxon>
        <taxon>Anguinidae</taxon>
        <taxon>Anguininae</taxon>
        <taxon>Ditylenchus</taxon>
    </lineage>
</organism>
<reference evidence="3" key="1">
    <citation type="submission" date="2022-01" db="EMBL/GenBank/DDBJ databases">
        <title>Genome Sequence Resource for Two Populations of Ditylenchus destructor, the Migratory Endoparasitic Phytonematode.</title>
        <authorList>
            <person name="Zhang H."/>
            <person name="Lin R."/>
            <person name="Xie B."/>
        </authorList>
    </citation>
    <scope>NUCLEOTIDE SEQUENCE</scope>
    <source>
        <strain evidence="3">BazhouSP</strain>
    </source>
</reference>
<feature type="region of interest" description="Disordered" evidence="2">
    <location>
        <begin position="70"/>
        <end position="99"/>
    </location>
</feature>
<evidence type="ECO:0000313" key="3">
    <source>
        <dbReference type="EMBL" id="KAI1713110.1"/>
    </source>
</evidence>
<feature type="compositionally biased region" description="Basic and acidic residues" evidence="2">
    <location>
        <begin position="1236"/>
        <end position="1246"/>
    </location>
</feature>
<protein>
    <submittedName>
        <fullName evidence="3">Uncharacterized protein</fullName>
    </submittedName>
</protein>
<evidence type="ECO:0000313" key="4">
    <source>
        <dbReference type="Proteomes" id="UP001201812"/>
    </source>
</evidence>
<feature type="compositionally biased region" description="Basic and acidic residues" evidence="2">
    <location>
        <begin position="1166"/>
        <end position="1178"/>
    </location>
</feature>
<feature type="compositionally biased region" description="Basic and acidic residues" evidence="2">
    <location>
        <begin position="1263"/>
        <end position="1272"/>
    </location>
</feature>
<feature type="region of interest" description="Disordered" evidence="2">
    <location>
        <begin position="921"/>
        <end position="944"/>
    </location>
</feature>
<feature type="region of interest" description="Disordered" evidence="2">
    <location>
        <begin position="1089"/>
        <end position="1306"/>
    </location>
</feature>
<dbReference type="EMBL" id="JAKKPZ010000016">
    <property type="protein sequence ID" value="KAI1713110.1"/>
    <property type="molecule type" value="Genomic_DNA"/>
</dbReference>
<feature type="region of interest" description="Disordered" evidence="2">
    <location>
        <begin position="1039"/>
        <end position="1061"/>
    </location>
</feature>
<feature type="coiled-coil region" evidence="1">
    <location>
        <begin position="859"/>
        <end position="914"/>
    </location>
</feature>
<feature type="coiled-coil region" evidence="1">
    <location>
        <begin position="708"/>
        <end position="823"/>
    </location>
</feature>
<feature type="coiled-coil region" evidence="1">
    <location>
        <begin position="285"/>
        <end position="435"/>
    </location>
</feature>
<gene>
    <name evidence="3" type="ORF">DdX_09182</name>
</gene>
<proteinExistence type="predicted"/>
<accession>A0AAD4N4Z3</accession>
<sequence length="1306" mass="149913">MRIIQIMQLRRVLRRTKGQDERLRVKALSVKIRCLEQERDELKQRLRQIEQEYGVKRSQPVIPTAPVVEHSAPVSRTSSTVLENPAPVRRNSSERQSIEEPMPPVITESLSKKMEPEIIPVLPASEPPKKSVRESELEDEVRNLRLQLDQWMSRENIDQSLRQTELEGELKTLRDQLEQWTERERQLESQCADAYEKLNLLEETKVELEQTLENASGESAQAKEQLMQSQSRISEINTGIRNAVGSVANCLSNLATNVREFSGEKNIFEEFAQGRKEESAEIINVNHLSEILSVVEKTLQKLDDELVKTKSEKDAVKEQLDLAKWAVSEMETVKAELEQQMEQEKSVLEENWQQVKGMLEEKQKELAAAEESRLEMLARLEEAEIKLGAEREENTILRDNKQRLEYRLEEMDKQILEMMVDKEDLEHKLVALQNDNIVLSATLEREKTSLERLVGMMRMEVDRYRVEAELSRTCLEDLRQTANQVAHQQARPLSGDTWLQYQRQAQPRAFSIPPARTYVQNVLERHSPNRSQPPVESRAEESACANIDLAKIGKWDESFASASATFPMPNMAESDEKVLVDESKYSKSMSALEFFQAKSEAQQRSEQTPVETLESGVQCDLVRQSEEDGERNYASKHLSFRKAPELVRSGSISEKDIELSIIRHPNISFKEPIPEDKCSPQSPISSRIVDPAKVLEENALLLSCVEEAANLEEHMTADVNQLLELNNQLESAVDVLKAEIWSLNNELRKQLTEHEDLLSQLKDSQSENVSLRSELKERNGAVENLKSEFEKKSAQFAQIQREKDTLEEQSAALSEKLLKLQVEHEQLVMKLNQSEHLLTLSQIESQTLAQSLEEKGSILENLKVEFESKAQELLDIQMEKMKIEEESTALNERFLDLRATYEQLLVEKQNVERNDKASELAGHALSTKATETEEESLDLDENNQPKSARLVAKCRDNDSLFRVNAELAHTNVRLQNSLDEMEEKLKILDPNSEDNTEKSEQVVEKLEEIGPESNEPEKSSEPIFSKDLENVQERDENWNEFGSEQPMELVSDKIPEEVDVTSSKPEMFLESEKDENSLLNSMNFLKKEHELPSQSAEIEENEVPDMNAMDHEKDSDLCEEEGTENREQDETENADFGDPWDTDDWGAHDEQSEENPEEHMLNTSRDMQKTVLEVHDTGLEIATSNQDQVDDVPDPWDTEDWAAEDDQIEEDNNEPAEVEPEVHQIEPITASVVPNKAHEPKREEIQNRPISLNVSPKPKTRKVSPEGAKDWSWDDSNWNDSNTPEDEVKEEEQEEERGEGDESWNW</sequence>
<feature type="coiled-coil region" evidence="1">
    <location>
        <begin position="134"/>
        <end position="232"/>
    </location>
</feature>
<keyword evidence="4" id="KW-1185">Reference proteome</keyword>
<feature type="compositionally biased region" description="Acidic residues" evidence="2">
    <location>
        <begin position="1188"/>
        <end position="1219"/>
    </location>
</feature>
<evidence type="ECO:0000256" key="1">
    <source>
        <dbReference type="SAM" id="Coils"/>
    </source>
</evidence>
<feature type="coiled-coil region" evidence="1">
    <location>
        <begin position="25"/>
        <end position="59"/>
    </location>
</feature>